<feature type="transmembrane region" description="Helical" evidence="1">
    <location>
        <begin position="249"/>
        <end position="273"/>
    </location>
</feature>
<gene>
    <name evidence="2" type="primary">Necator_chrII.g8657</name>
    <name evidence="2" type="ORF">RB195_020862</name>
</gene>
<feature type="transmembrane region" description="Helical" evidence="1">
    <location>
        <begin position="209"/>
        <end position="228"/>
    </location>
</feature>
<keyword evidence="1" id="KW-0472">Membrane</keyword>
<organism evidence="2 3">
    <name type="scientific">Necator americanus</name>
    <name type="common">Human hookworm</name>
    <dbReference type="NCBI Taxonomy" id="51031"/>
    <lineage>
        <taxon>Eukaryota</taxon>
        <taxon>Metazoa</taxon>
        <taxon>Ecdysozoa</taxon>
        <taxon>Nematoda</taxon>
        <taxon>Chromadorea</taxon>
        <taxon>Rhabditida</taxon>
        <taxon>Rhabditina</taxon>
        <taxon>Rhabditomorpha</taxon>
        <taxon>Strongyloidea</taxon>
        <taxon>Ancylostomatidae</taxon>
        <taxon>Bunostominae</taxon>
        <taxon>Necator</taxon>
    </lineage>
</organism>
<evidence type="ECO:0000256" key="1">
    <source>
        <dbReference type="SAM" id="Phobius"/>
    </source>
</evidence>
<dbReference type="InterPro" id="IPR053220">
    <property type="entry name" value="Nematode_rcpt-like_serp_H"/>
</dbReference>
<dbReference type="PANTHER" id="PTHR22941">
    <property type="entry name" value="SERPENTINE RECEPTOR"/>
    <property type="match status" value="1"/>
</dbReference>
<sequence>MQSYKRVLLGITVSGPVAALTVARVHIVGSKRHETRTVAYAAALGSGVVEKVVGIEVGPWRTAEITAAAVDALITLLVVPVPLEGALGNELIGPLAVLAPNWGNLFTLILLWALTSLLWSIEIGFAYRLYVVNSSMNGASAGPLINLILFGHPLVLIAFLSIMYARAFSPEEEKRRYVTDHALQVSPKSALMLILQHKYREHTEFSISFLMYALIIFCTIILSVRRIVKVLNGNFSRMPESSIRMHRMLLRSLIWQTIIPFFFIFIPIVLLILSVTSQNIFIEGAGTPYYAKLFPAIALCVFSFYSIAHITVMMTFTKPYRVFISKIICRCTSTRIFTRIRTSNQSMFALVRDEITAPSRPGFCSVL</sequence>
<evidence type="ECO:0000313" key="2">
    <source>
        <dbReference type="EMBL" id="KAK6739037.1"/>
    </source>
</evidence>
<keyword evidence="1" id="KW-1133">Transmembrane helix</keyword>
<reference evidence="2 3" key="1">
    <citation type="submission" date="2023-08" db="EMBL/GenBank/DDBJ databases">
        <title>A Necator americanus chromosomal reference genome.</title>
        <authorList>
            <person name="Ilik V."/>
            <person name="Petrzelkova K.J."/>
            <person name="Pardy F."/>
            <person name="Fuh T."/>
            <person name="Niatou-Singa F.S."/>
            <person name="Gouil Q."/>
            <person name="Baker L."/>
            <person name="Ritchie M.E."/>
            <person name="Jex A.R."/>
            <person name="Gazzola D."/>
            <person name="Li H."/>
            <person name="Toshio Fujiwara R."/>
            <person name="Zhan B."/>
            <person name="Aroian R.V."/>
            <person name="Pafco B."/>
            <person name="Schwarz E.M."/>
        </authorList>
    </citation>
    <scope>NUCLEOTIDE SEQUENCE [LARGE SCALE GENOMIC DNA]</scope>
    <source>
        <strain evidence="2 3">Aroian</strain>
        <tissue evidence="2">Whole animal</tissue>
    </source>
</reference>
<keyword evidence="3" id="KW-1185">Reference proteome</keyword>
<accession>A0ABR1CKY1</accession>
<feature type="transmembrane region" description="Helical" evidence="1">
    <location>
        <begin position="293"/>
        <end position="316"/>
    </location>
</feature>
<protein>
    <recommendedName>
        <fullName evidence="4">G protein-coupled receptor</fullName>
    </recommendedName>
</protein>
<dbReference type="InterPro" id="IPR019422">
    <property type="entry name" value="7TM_GPCR_serpentine_rcpt_Srh"/>
</dbReference>
<dbReference type="Pfam" id="PF10318">
    <property type="entry name" value="7TM_GPCR_Srh"/>
    <property type="match status" value="1"/>
</dbReference>
<evidence type="ECO:0000313" key="3">
    <source>
        <dbReference type="Proteomes" id="UP001303046"/>
    </source>
</evidence>
<dbReference type="EMBL" id="JAVFWL010000002">
    <property type="protein sequence ID" value="KAK6739037.1"/>
    <property type="molecule type" value="Genomic_DNA"/>
</dbReference>
<comment type="caution">
    <text evidence="2">The sequence shown here is derived from an EMBL/GenBank/DDBJ whole genome shotgun (WGS) entry which is preliminary data.</text>
</comment>
<proteinExistence type="predicted"/>
<feature type="transmembrane region" description="Helical" evidence="1">
    <location>
        <begin position="143"/>
        <end position="165"/>
    </location>
</feature>
<feature type="transmembrane region" description="Helical" evidence="1">
    <location>
        <begin position="105"/>
        <end position="131"/>
    </location>
</feature>
<keyword evidence="1" id="KW-0812">Transmembrane</keyword>
<evidence type="ECO:0008006" key="4">
    <source>
        <dbReference type="Google" id="ProtNLM"/>
    </source>
</evidence>
<dbReference type="Proteomes" id="UP001303046">
    <property type="component" value="Unassembled WGS sequence"/>
</dbReference>
<name>A0ABR1CKY1_NECAM</name>